<protein>
    <submittedName>
        <fullName evidence="6">Hemolysin III family protein</fullName>
    </submittedName>
</protein>
<dbReference type="EMBL" id="BAABEO010000034">
    <property type="protein sequence ID" value="GAA3703358.1"/>
    <property type="molecule type" value="Genomic_DNA"/>
</dbReference>
<keyword evidence="2 5" id="KW-0812">Transmembrane</keyword>
<feature type="transmembrane region" description="Helical" evidence="5">
    <location>
        <begin position="48"/>
        <end position="67"/>
    </location>
</feature>
<dbReference type="PANTHER" id="PTHR20855:SF3">
    <property type="entry name" value="LD03007P"/>
    <property type="match status" value="1"/>
</dbReference>
<organism evidence="6 7">
    <name type="scientific">Arthrobacter ginkgonis</name>
    <dbReference type="NCBI Taxonomy" id="1630594"/>
    <lineage>
        <taxon>Bacteria</taxon>
        <taxon>Bacillati</taxon>
        <taxon>Actinomycetota</taxon>
        <taxon>Actinomycetes</taxon>
        <taxon>Micrococcales</taxon>
        <taxon>Micrococcaceae</taxon>
        <taxon>Arthrobacter</taxon>
    </lineage>
</organism>
<keyword evidence="4 5" id="KW-0472">Membrane</keyword>
<comment type="caution">
    <text evidence="6">The sequence shown here is derived from an EMBL/GenBank/DDBJ whole genome shotgun (WGS) entry which is preliminary data.</text>
</comment>
<evidence type="ECO:0000313" key="6">
    <source>
        <dbReference type="EMBL" id="GAA3703358.1"/>
    </source>
</evidence>
<keyword evidence="7" id="KW-1185">Reference proteome</keyword>
<reference evidence="7" key="1">
    <citation type="journal article" date="2019" name="Int. J. Syst. Evol. Microbiol.">
        <title>The Global Catalogue of Microorganisms (GCM) 10K type strain sequencing project: providing services to taxonomists for standard genome sequencing and annotation.</title>
        <authorList>
            <consortium name="The Broad Institute Genomics Platform"/>
            <consortium name="The Broad Institute Genome Sequencing Center for Infectious Disease"/>
            <person name="Wu L."/>
            <person name="Ma J."/>
        </authorList>
    </citation>
    <scope>NUCLEOTIDE SEQUENCE [LARGE SCALE GENOMIC DNA]</scope>
    <source>
        <strain evidence="7">JCM 30742</strain>
    </source>
</reference>
<evidence type="ECO:0000256" key="1">
    <source>
        <dbReference type="ARBA" id="ARBA00004141"/>
    </source>
</evidence>
<dbReference type="InterPro" id="IPR004254">
    <property type="entry name" value="AdipoR/HlyIII-related"/>
</dbReference>
<sequence>MAAKPPERVLSPEIKPRLRGWIHAAMAPLALAAGIVLVALAPTPGGKLVSAVYALTGLLLFTVSAIYHRGNWSPRVRLVLKRLDHTNIMLVIAGSYTPLAWALLPPDKASLLLTLVWSGALLGVLFRVLWTNAPRWLYVPVYIALGLGALLFIGDFFAASPAAAVLICVGGAFYIAGAVFYALRRPNIHLDWFGFHELFHAFTVAGFTCHFIAIMIAVLAVR</sequence>
<feature type="transmembrane region" description="Helical" evidence="5">
    <location>
        <begin position="163"/>
        <end position="183"/>
    </location>
</feature>
<gene>
    <name evidence="6" type="ORF">GCM10023081_44690</name>
</gene>
<feature type="transmembrane region" description="Helical" evidence="5">
    <location>
        <begin position="21"/>
        <end position="42"/>
    </location>
</feature>
<feature type="transmembrane region" description="Helical" evidence="5">
    <location>
        <begin position="88"/>
        <end position="104"/>
    </location>
</feature>
<feature type="transmembrane region" description="Helical" evidence="5">
    <location>
        <begin position="110"/>
        <end position="130"/>
    </location>
</feature>
<dbReference type="Proteomes" id="UP001500752">
    <property type="component" value="Unassembled WGS sequence"/>
</dbReference>
<evidence type="ECO:0000256" key="5">
    <source>
        <dbReference type="SAM" id="Phobius"/>
    </source>
</evidence>
<dbReference type="PANTHER" id="PTHR20855">
    <property type="entry name" value="ADIPOR/PROGESTIN RECEPTOR-RELATED"/>
    <property type="match status" value="1"/>
</dbReference>
<accession>A0ABP7DEG6</accession>
<feature type="transmembrane region" description="Helical" evidence="5">
    <location>
        <begin position="137"/>
        <end position="157"/>
    </location>
</feature>
<comment type="subcellular location">
    <subcellularLocation>
        <location evidence="1">Membrane</location>
        <topology evidence="1">Multi-pass membrane protein</topology>
    </subcellularLocation>
</comment>
<dbReference type="RefSeq" id="WP_345154426.1">
    <property type="nucleotide sequence ID" value="NZ_BAABEO010000034.1"/>
</dbReference>
<evidence type="ECO:0000256" key="3">
    <source>
        <dbReference type="ARBA" id="ARBA00022989"/>
    </source>
</evidence>
<name>A0ABP7DEG6_9MICC</name>
<feature type="transmembrane region" description="Helical" evidence="5">
    <location>
        <begin position="195"/>
        <end position="221"/>
    </location>
</feature>
<keyword evidence="3 5" id="KW-1133">Transmembrane helix</keyword>
<evidence type="ECO:0000256" key="4">
    <source>
        <dbReference type="ARBA" id="ARBA00023136"/>
    </source>
</evidence>
<dbReference type="Pfam" id="PF03006">
    <property type="entry name" value="HlyIII"/>
    <property type="match status" value="1"/>
</dbReference>
<evidence type="ECO:0000256" key="2">
    <source>
        <dbReference type="ARBA" id="ARBA00022692"/>
    </source>
</evidence>
<evidence type="ECO:0000313" key="7">
    <source>
        <dbReference type="Proteomes" id="UP001500752"/>
    </source>
</evidence>
<proteinExistence type="predicted"/>